<dbReference type="AlphaFoldDB" id="A0A1H2PJ14"/>
<proteinExistence type="predicted"/>
<reference evidence="2" key="1">
    <citation type="submission" date="2016-09" db="EMBL/GenBank/DDBJ databases">
        <authorList>
            <person name="Varghese N."/>
            <person name="Submissions S."/>
        </authorList>
    </citation>
    <scope>NUCLEOTIDE SEQUENCE [LARGE SCALE GENOMIC DNA]</scope>
    <source>
        <strain evidence="2">JS23</strain>
    </source>
</reference>
<dbReference type="Proteomes" id="UP000243719">
    <property type="component" value="Unassembled WGS sequence"/>
</dbReference>
<sequence length="135" mass="14842">MNIDLPELVKAALRFMGCDHAIGDDLDAHSPICISLNAVPDILIETRDQYCLLWSEMRDIGEEAVLAVSADLFAYLLPLNSALFVERRPVLSILEGRLILHAALTATALQNEEAFAEALENFYADLCAVVDILAK</sequence>
<dbReference type="InterPro" id="IPR003065">
    <property type="entry name" value="Invas_SpaK"/>
</dbReference>
<dbReference type="STRING" id="1770053.SAMN05216551_101218"/>
<keyword evidence="2" id="KW-1185">Reference proteome</keyword>
<dbReference type="OrthoDB" id="9012869at2"/>
<dbReference type="Pfam" id="PF03519">
    <property type="entry name" value="Invas_SpaK"/>
    <property type="match status" value="1"/>
</dbReference>
<evidence type="ECO:0000313" key="2">
    <source>
        <dbReference type="Proteomes" id="UP000243719"/>
    </source>
</evidence>
<dbReference type="RefSeq" id="WP_139169380.1">
    <property type="nucleotide sequence ID" value="NZ_FNLO01000001.1"/>
</dbReference>
<name>A0A1H2PJ14_9BURK</name>
<accession>A0A1H2PJ14</accession>
<gene>
    <name evidence="1" type="ORF">SAMN05216551_101218</name>
</gene>
<dbReference type="Gene3D" id="3.30.1460.10">
    <property type="match status" value="1"/>
</dbReference>
<organism evidence="1 2">
    <name type="scientific">Chitinasiproducens palmae</name>
    <dbReference type="NCBI Taxonomy" id="1770053"/>
    <lineage>
        <taxon>Bacteria</taxon>
        <taxon>Pseudomonadati</taxon>
        <taxon>Pseudomonadota</taxon>
        <taxon>Betaproteobacteria</taxon>
        <taxon>Burkholderiales</taxon>
        <taxon>Burkholderiaceae</taxon>
        <taxon>Chitinasiproducens</taxon>
    </lineage>
</organism>
<dbReference type="EMBL" id="FNLO01000001">
    <property type="protein sequence ID" value="SDV46274.1"/>
    <property type="molecule type" value="Genomic_DNA"/>
</dbReference>
<protein>
    <submittedName>
        <fullName evidence="1">Invasion protein B family protein</fullName>
    </submittedName>
</protein>
<dbReference type="PRINTS" id="PR01305">
    <property type="entry name" value="SSPAKPROTEIN"/>
</dbReference>
<evidence type="ECO:0000313" key="1">
    <source>
        <dbReference type="EMBL" id="SDV46274.1"/>
    </source>
</evidence>
<dbReference type="SUPFAM" id="SSF69635">
    <property type="entry name" value="Type III secretory system chaperone-like"/>
    <property type="match status" value="1"/>
</dbReference>
<dbReference type="CDD" id="cd17035">
    <property type="entry name" value="T3SC_IB_Spa15-like"/>
    <property type="match status" value="1"/>
</dbReference>